<dbReference type="Proteomes" id="UP000269573">
    <property type="component" value="Unassembled WGS sequence"/>
</dbReference>
<gene>
    <name evidence="1" type="ORF">EDM59_28315</name>
</gene>
<evidence type="ECO:0000313" key="2">
    <source>
        <dbReference type="Proteomes" id="UP000269573"/>
    </source>
</evidence>
<dbReference type="AlphaFoldDB" id="A0A3M8CUT4"/>
<organism evidence="1 2">
    <name type="scientific">Brevibacillus nitrificans</name>
    <dbReference type="NCBI Taxonomy" id="651560"/>
    <lineage>
        <taxon>Bacteria</taxon>
        <taxon>Bacillati</taxon>
        <taxon>Bacillota</taxon>
        <taxon>Bacilli</taxon>
        <taxon>Bacillales</taxon>
        <taxon>Paenibacillaceae</taxon>
        <taxon>Brevibacillus</taxon>
    </lineage>
</organism>
<dbReference type="GO" id="GO:0016787">
    <property type="term" value="F:hydrolase activity"/>
    <property type="evidence" value="ECO:0007669"/>
    <property type="project" value="UniProtKB-KW"/>
</dbReference>
<keyword evidence="1" id="KW-0378">Hydrolase</keyword>
<sequence>MRSIENQSTRLERGATPLYASQFDQRFSYCAYIPSYFAETDPLKHSLLVVIHGTERSAQLYRDEFKQFSEETGAVILAPLFPAGIGEPGELNSYKMIKYRDIRFDHVLLAMIQELTERYGISGEKFLLFGFSGGGQFVHRFYYLHPDRLLAVSVAAPGNVTLLDPSMDWFTGIRDFEEQFGTDIKLEEMSRVPVQLVIGSEDNRFLEVGRDSPFWLPGVEIAGNTRLERIRTLRKNWASQGIQIRYEEVPGVGHEGMKLLHAVKAFFAGALNTD</sequence>
<comment type="caution">
    <text evidence="1">The sequence shown here is derived from an EMBL/GenBank/DDBJ whole genome shotgun (WGS) entry which is preliminary data.</text>
</comment>
<evidence type="ECO:0000313" key="1">
    <source>
        <dbReference type="EMBL" id="RNB79151.1"/>
    </source>
</evidence>
<protein>
    <submittedName>
        <fullName evidence="1">Alpha/beta hydrolase</fullName>
    </submittedName>
</protein>
<proteinExistence type="predicted"/>
<dbReference type="EMBL" id="RHHU01000021">
    <property type="protein sequence ID" value="RNB79151.1"/>
    <property type="molecule type" value="Genomic_DNA"/>
</dbReference>
<accession>A0A3M8CUT4</accession>
<keyword evidence="2" id="KW-1185">Reference proteome</keyword>
<reference evidence="1 2" key="1">
    <citation type="submission" date="2018-10" db="EMBL/GenBank/DDBJ databases">
        <title>Phylogenomics of Brevibacillus.</title>
        <authorList>
            <person name="Dunlap C."/>
        </authorList>
    </citation>
    <scope>NUCLEOTIDE SEQUENCE [LARGE SCALE GENOMIC DNA]</scope>
    <source>
        <strain evidence="1 2">JCM 15774</strain>
    </source>
</reference>
<dbReference type="RefSeq" id="WP_122926707.1">
    <property type="nucleotide sequence ID" value="NZ_RHHU01000021.1"/>
</dbReference>
<dbReference type="InterPro" id="IPR029058">
    <property type="entry name" value="AB_hydrolase_fold"/>
</dbReference>
<name>A0A3M8CUT4_9BACL</name>
<dbReference type="SUPFAM" id="SSF53474">
    <property type="entry name" value="alpha/beta-Hydrolases"/>
    <property type="match status" value="1"/>
</dbReference>
<dbReference type="Gene3D" id="3.40.50.1820">
    <property type="entry name" value="alpha/beta hydrolase"/>
    <property type="match status" value="1"/>
</dbReference>